<accession>A0A9W8GJK6</accession>
<protein>
    <submittedName>
        <fullName evidence="2">Uncharacterized protein</fullName>
    </submittedName>
</protein>
<feature type="region of interest" description="Disordered" evidence="1">
    <location>
        <begin position="72"/>
        <end position="97"/>
    </location>
</feature>
<evidence type="ECO:0000313" key="3">
    <source>
        <dbReference type="Proteomes" id="UP001151516"/>
    </source>
</evidence>
<dbReference type="Proteomes" id="UP001151516">
    <property type="component" value="Unassembled WGS sequence"/>
</dbReference>
<keyword evidence="3" id="KW-1185">Reference proteome</keyword>
<evidence type="ECO:0000313" key="2">
    <source>
        <dbReference type="EMBL" id="KAJ2690561.1"/>
    </source>
</evidence>
<reference evidence="2" key="1">
    <citation type="submission" date="2022-07" db="EMBL/GenBank/DDBJ databases">
        <title>Phylogenomic reconstructions and comparative analyses of Kickxellomycotina fungi.</title>
        <authorList>
            <person name="Reynolds N.K."/>
            <person name="Stajich J.E."/>
            <person name="Barry K."/>
            <person name="Grigoriev I.V."/>
            <person name="Crous P."/>
            <person name="Smith M.E."/>
        </authorList>
    </citation>
    <scope>NUCLEOTIDE SEQUENCE</scope>
    <source>
        <strain evidence="2">CBS 109367</strain>
    </source>
</reference>
<feature type="compositionally biased region" description="Acidic residues" evidence="1">
    <location>
        <begin position="351"/>
        <end position="362"/>
    </location>
</feature>
<name>A0A9W8GJK6_9FUNG</name>
<feature type="region of interest" description="Disordered" evidence="1">
    <location>
        <begin position="1"/>
        <end position="53"/>
    </location>
</feature>
<comment type="caution">
    <text evidence="2">The sequence shown here is derived from an EMBL/GenBank/DDBJ whole genome shotgun (WGS) entry which is preliminary data.</text>
</comment>
<proteinExistence type="predicted"/>
<organism evidence="2 3">
    <name type="scientific">Coemansia spiralis</name>
    <dbReference type="NCBI Taxonomy" id="417178"/>
    <lineage>
        <taxon>Eukaryota</taxon>
        <taxon>Fungi</taxon>
        <taxon>Fungi incertae sedis</taxon>
        <taxon>Zoopagomycota</taxon>
        <taxon>Kickxellomycotina</taxon>
        <taxon>Kickxellomycetes</taxon>
        <taxon>Kickxellales</taxon>
        <taxon>Kickxellaceae</taxon>
        <taxon>Coemansia</taxon>
    </lineage>
</organism>
<feature type="region of interest" description="Disordered" evidence="1">
    <location>
        <begin position="334"/>
        <end position="385"/>
    </location>
</feature>
<sequence>MDNPPNVGNYMGPTGYPEPANYPEPTDYSEPRGYPEPMGYPGPADHSRPAQYPEPVDNSEWQIYAHYTTTSTIGKGQAGNQGQSSKAGKQAPRAKTPWTAEENRNLFRAMAEYIYVDKQGMKPLAIYLNPTELDHVESCENALNMTDDDIASSLMEQGIEVNPNRRGDLLFHVLRHMQRASGNQSTRVVNEKVKNVRSRIVNLFMNMYNDGDLPSKRPIRYVSALLTSLVNSPFFPMDALDPATAASVYSLTDTRHDVSLWLQAMFWLHPKSMYEFISQCALQIARAQAERTPIEMRSVEEHNVLSETPEYRTIITLMHRLVILLNGGGSAKKIKMGGESRSSGAKRGPGEDFDDFNEDDMFDGGMLPKRRKRKGQTLDGKKMNNGNDIEVTANDGVKVSLTLFDMLKTEEKLLLAGISIRMLAAVGGVIRNNRQASLDIKYHMYRLWTCISHLSDVSHLFQGSALSGDIDAVDMGSAFAEFVVVKYFTGPFEQNSIEPRIRVSKDRTPCPGGLAGLEMLIEQTFASTEEEAREEISTWLVVSKRQDNKYVLALIITSPEIEVPSENGVSMFFGRHYSDQVLAPVVDSAVATSGNAIMGTLPIQNHSGLDPWPWVPGQAQSISVEAGFIGHIPLASEYNETLIVATINYRGVDKASPWHEPRIMTEVIFDCQQSYANLGISGNAPPYEHLLQSGVTEAMTAAASTVAALTRNHSPLLLPSEPTTFPILPEDIGILDQPVYYDQMPGNILAAGFGQAYHHEMGLTAPNSAAILSRVPVNGNLPMASPSAANLLLSPPPQYFSNEFMGQYQPNSWAPANFAPADPYPQFFEQFDNQDYPPLQ</sequence>
<gene>
    <name evidence="2" type="ORF">IWW39_000655</name>
</gene>
<dbReference type="EMBL" id="JANBTX010000010">
    <property type="protein sequence ID" value="KAJ2690561.1"/>
    <property type="molecule type" value="Genomic_DNA"/>
</dbReference>
<dbReference type="OrthoDB" id="5524751at2759"/>
<dbReference type="AlphaFoldDB" id="A0A9W8GJK6"/>
<evidence type="ECO:0000256" key="1">
    <source>
        <dbReference type="SAM" id="MobiDB-lite"/>
    </source>
</evidence>
<feature type="compositionally biased region" description="Polar residues" evidence="1">
    <location>
        <begin position="72"/>
        <end position="87"/>
    </location>
</feature>